<dbReference type="Proteomes" id="UP000722485">
    <property type="component" value="Unassembled WGS sequence"/>
</dbReference>
<dbReference type="SUPFAM" id="SSF103473">
    <property type="entry name" value="MFS general substrate transporter"/>
    <property type="match status" value="1"/>
</dbReference>
<feature type="transmembrane region" description="Helical" evidence="9">
    <location>
        <begin position="196"/>
        <end position="216"/>
    </location>
</feature>
<dbReference type="OrthoDB" id="10021397at2759"/>
<dbReference type="EMBL" id="JAANBB010000118">
    <property type="protein sequence ID" value="KAF7549619.1"/>
    <property type="molecule type" value="Genomic_DNA"/>
</dbReference>
<evidence type="ECO:0000256" key="8">
    <source>
        <dbReference type="SAM" id="MobiDB-lite"/>
    </source>
</evidence>
<feature type="transmembrane region" description="Helical" evidence="9">
    <location>
        <begin position="373"/>
        <end position="393"/>
    </location>
</feature>
<proteinExistence type="inferred from homology"/>
<feature type="transmembrane region" description="Helical" evidence="9">
    <location>
        <begin position="267"/>
        <end position="289"/>
    </location>
</feature>
<feature type="transmembrane region" description="Helical" evidence="9">
    <location>
        <begin position="128"/>
        <end position="150"/>
    </location>
</feature>
<protein>
    <recommendedName>
        <fullName evidence="12">Major facilitator superfamily (MFS) profile domain-containing protein</fullName>
    </recommendedName>
</protein>
<keyword evidence="7" id="KW-0325">Glycoprotein</keyword>
<keyword evidence="11" id="KW-1185">Reference proteome</keyword>
<dbReference type="InterPro" id="IPR011701">
    <property type="entry name" value="MFS"/>
</dbReference>
<keyword evidence="5 9" id="KW-1133">Transmembrane helix</keyword>
<name>A0A9P5HAK2_9HYPO</name>
<evidence type="ECO:0000256" key="5">
    <source>
        <dbReference type="ARBA" id="ARBA00022989"/>
    </source>
</evidence>
<feature type="transmembrane region" description="Helical" evidence="9">
    <location>
        <begin position="57"/>
        <end position="76"/>
    </location>
</feature>
<dbReference type="Pfam" id="PF07690">
    <property type="entry name" value="MFS_1"/>
    <property type="match status" value="1"/>
</dbReference>
<dbReference type="GO" id="GO:0022857">
    <property type="term" value="F:transmembrane transporter activity"/>
    <property type="evidence" value="ECO:0007669"/>
    <property type="project" value="InterPro"/>
</dbReference>
<comment type="subcellular location">
    <subcellularLocation>
        <location evidence="1">Membrane</location>
        <topology evidence="1">Multi-pass membrane protein</topology>
    </subcellularLocation>
</comment>
<accession>A0A9P5HAK2</accession>
<evidence type="ECO:0000256" key="4">
    <source>
        <dbReference type="ARBA" id="ARBA00022692"/>
    </source>
</evidence>
<keyword evidence="4 9" id="KW-0812">Transmembrane</keyword>
<evidence type="ECO:0000256" key="9">
    <source>
        <dbReference type="SAM" id="Phobius"/>
    </source>
</evidence>
<dbReference type="Gene3D" id="1.20.1250.20">
    <property type="entry name" value="MFS general substrate transporter like domains"/>
    <property type="match status" value="1"/>
</dbReference>
<evidence type="ECO:0000256" key="1">
    <source>
        <dbReference type="ARBA" id="ARBA00004141"/>
    </source>
</evidence>
<evidence type="ECO:0008006" key="12">
    <source>
        <dbReference type="Google" id="ProtNLM"/>
    </source>
</evidence>
<feature type="region of interest" description="Disordered" evidence="8">
    <location>
        <begin position="1"/>
        <end position="52"/>
    </location>
</feature>
<dbReference type="PANTHER" id="PTHR23501:SF12">
    <property type="entry name" value="MAJOR FACILITATOR SUPERFAMILY (MFS) PROFILE DOMAIN-CONTAINING PROTEIN-RELATED"/>
    <property type="match status" value="1"/>
</dbReference>
<feature type="transmembrane region" description="Helical" evidence="9">
    <location>
        <begin position="405"/>
        <end position="423"/>
    </location>
</feature>
<reference evidence="10" key="1">
    <citation type="submission" date="2020-03" db="EMBL/GenBank/DDBJ databases">
        <title>Draft Genome Sequence of Cylindrodendrum hubeiense.</title>
        <authorList>
            <person name="Buettner E."/>
            <person name="Kellner H."/>
        </authorList>
    </citation>
    <scope>NUCLEOTIDE SEQUENCE</scope>
    <source>
        <strain evidence="10">IHI 201604</strain>
    </source>
</reference>
<feature type="transmembrane region" description="Helical" evidence="9">
    <location>
        <begin position="162"/>
        <end position="184"/>
    </location>
</feature>
<feature type="compositionally biased region" description="Polar residues" evidence="8">
    <location>
        <begin position="1"/>
        <end position="13"/>
    </location>
</feature>
<evidence type="ECO:0000256" key="2">
    <source>
        <dbReference type="ARBA" id="ARBA00007520"/>
    </source>
</evidence>
<dbReference type="InterPro" id="IPR036259">
    <property type="entry name" value="MFS_trans_sf"/>
</dbReference>
<keyword evidence="3" id="KW-0813">Transport</keyword>
<evidence type="ECO:0000313" key="11">
    <source>
        <dbReference type="Proteomes" id="UP000722485"/>
    </source>
</evidence>
<sequence>MSSVTLPQDSGRSQGDVEKQIDNPSGINTPREHSSDEIGTATPNSEKQDQPQRSIRGVRWFLVCMAIFSANFLYGLDTTIAADIQAAVSESFDNVSQLGWLGVGFGLGATVAILPLGKAALCGAAPSMNAMIVGRVWAGAGGAGMYLGTLNLVTMTTSPREAAFYVAFEGFVYGGGCILGPVVGGLLSDSAATWRWAFYLNLVLFAVTSPIYLFALPSLPRQPNTSFMDKIKKLDWLGIVLTAALYSCFVCAFTFGGPEWAWNDARFIVLVVLFVVFLVAFAVTQHYAVFTTKEDRLFPCEFLGDLQLVLVYIGMACGGAGLFVAVYYVPLYFLFVHGDSGTEAAVRLLPFICFYITAIMGCGYAMPRTGYHMVYYLVSGVLLTAGGAAMYTIKSDSPASYTYGFSALVGFGLTVSQAGYAVAGRIVEPERMADVIQFLNISQGQSQMLGLALASAIFQSKAFDGMKTALDGQGFTTEEIRAAIAGSQSKILESISPELRERCLNVLVETIADIWIMVITAGALLTICACFMSRKQF</sequence>
<evidence type="ECO:0000256" key="7">
    <source>
        <dbReference type="ARBA" id="ARBA00023180"/>
    </source>
</evidence>
<comment type="caution">
    <text evidence="10">The sequence shown here is derived from an EMBL/GenBank/DDBJ whole genome shotgun (WGS) entry which is preliminary data.</text>
</comment>
<evidence type="ECO:0000313" key="10">
    <source>
        <dbReference type="EMBL" id="KAF7549619.1"/>
    </source>
</evidence>
<evidence type="ECO:0000256" key="6">
    <source>
        <dbReference type="ARBA" id="ARBA00023136"/>
    </source>
</evidence>
<evidence type="ECO:0000256" key="3">
    <source>
        <dbReference type="ARBA" id="ARBA00022448"/>
    </source>
</evidence>
<comment type="similarity">
    <text evidence="2">Belongs to the major facilitator superfamily. TCR/Tet family.</text>
</comment>
<gene>
    <name evidence="10" type="ORF">G7Z17_g6276</name>
</gene>
<dbReference type="AlphaFoldDB" id="A0A9P5HAK2"/>
<dbReference type="GO" id="GO:0005886">
    <property type="term" value="C:plasma membrane"/>
    <property type="evidence" value="ECO:0007669"/>
    <property type="project" value="TreeGrafter"/>
</dbReference>
<organism evidence="10 11">
    <name type="scientific">Cylindrodendrum hubeiense</name>
    <dbReference type="NCBI Taxonomy" id="595255"/>
    <lineage>
        <taxon>Eukaryota</taxon>
        <taxon>Fungi</taxon>
        <taxon>Dikarya</taxon>
        <taxon>Ascomycota</taxon>
        <taxon>Pezizomycotina</taxon>
        <taxon>Sordariomycetes</taxon>
        <taxon>Hypocreomycetidae</taxon>
        <taxon>Hypocreales</taxon>
        <taxon>Nectriaceae</taxon>
        <taxon>Cylindrodendrum</taxon>
    </lineage>
</organism>
<feature type="transmembrane region" description="Helical" evidence="9">
    <location>
        <begin position="236"/>
        <end position="255"/>
    </location>
</feature>
<feature type="transmembrane region" description="Helical" evidence="9">
    <location>
        <begin position="96"/>
        <end position="116"/>
    </location>
</feature>
<feature type="transmembrane region" description="Helical" evidence="9">
    <location>
        <begin position="348"/>
        <end position="367"/>
    </location>
</feature>
<dbReference type="PANTHER" id="PTHR23501">
    <property type="entry name" value="MAJOR FACILITATOR SUPERFAMILY"/>
    <property type="match status" value="1"/>
</dbReference>
<feature type="transmembrane region" description="Helical" evidence="9">
    <location>
        <begin position="309"/>
        <end position="336"/>
    </location>
</feature>
<keyword evidence="6 9" id="KW-0472">Membrane</keyword>
<feature type="transmembrane region" description="Helical" evidence="9">
    <location>
        <begin position="514"/>
        <end position="532"/>
    </location>
</feature>